<dbReference type="InParanoid" id="A0A3B3HKI7"/>
<evidence type="ECO:0000256" key="5">
    <source>
        <dbReference type="ARBA" id="ARBA00043266"/>
    </source>
</evidence>
<dbReference type="PANTHER" id="PTHR19367:SF18">
    <property type="entry name" value="T CELL RECEPTOR ALPHA VARIABLE 16"/>
    <property type="match status" value="1"/>
</dbReference>
<protein>
    <recommendedName>
        <fullName evidence="7">Ig-like domain-containing protein</fullName>
    </recommendedName>
</protein>
<dbReference type="InterPro" id="IPR007110">
    <property type="entry name" value="Ig-like_dom"/>
</dbReference>
<dbReference type="InterPro" id="IPR013783">
    <property type="entry name" value="Ig-like_fold"/>
</dbReference>
<dbReference type="Bgee" id="ENSORLG00000022765">
    <property type="expression patterns" value="Expressed in intestine and 1 other cell type or tissue"/>
</dbReference>
<reference evidence="8" key="2">
    <citation type="submission" date="2025-08" db="UniProtKB">
        <authorList>
            <consortium name="Ensembl"/>
        </authorList>
    </citation>
    <scope>IDENTIFICATION</scope>
    <source>
        <strain evidence="8">Hd-rR</strain>
    </source>
</reference>
<keyword evidence="5" id="KW-0391">Immunity</keyword>
<dbReference type="Gene3D" id="2.60.40.10">
    <property type="entry name" value="Immunoglobulins"/>
    <property type="match status" value="1"/>
</dbReference>
<dbReference type="AlphaFoldDB" id="A0A3B3HKI7"/>
<reference evidence="8 9" key="1">
    <citation type="journal article" date="2007" name="Nature">
        <title>The medaka draft genome and insights into vertebrate genome evolution.</title>
        <authorList>
            <person name="Kasahara M."/>
            <person name="Naruse K."/>
            <person name="Sasaki S."/>
            <person name="Nakatani Y."/>
            <person name="Qu W."/>
            <person name="Ahsan B."/>
            <person name="Yamada T."/>
            <person name="Nagayasu Y."/>
            <person name="Doi K."/>
            <person name="Kasai Y."/>
            <person name="Jindo T."/>
            <person name="Kobayashi D."/>
            <person name="Shimada A."/>
            <person name="Toyoda A."/>
            <person name="Kuroki Y."/>
            <person name="Fujiyama A."/>
            <person name="Sasaki T."/>
            <person name="Shimizu A."/>
            <person name="Asakawa S."/>
            <person name="Shimizu N."/>
            <person name="Hashimoto S."/>
            <person name="Yang J."/>
            <person name="Lee Y."/>
            <person name="Matsushima K."/>
            <person name="Sugano S."/>
            <person name="Sakaizumi M."/>
            <person name="Narita T."/>
            <person name="Ohishi K."/>
            <person name="Haga S."/>
            <person name="Ohta F."/>
            <person name="Nomoto H."/>
            <person name="Nogata K."/>
            <person name="Morishita T."/>
            <person name="Endo T."/>
            <person name="Shin-I T."/>
            <person name="Takeda H."/>
            <person name="Morishita S."/>
            <person name="Kohara Y."/>
        </authorList>
    </citation>
    <scope>NUCLEOTIDE SEQUENCE [LARGE SCALE GENOMIC DNA]</scope>
    <source>
        <strain evidence="8 9">Hd-rR</strain>
    </source>
</reference>
<dbReference type="GO" id="GO:0042101">
    <property type="term" value="C:T cell receptor complex"/>
    <property type="evidence" value="ECO:0007669"/>
    <property type="project" value="UniProtKB-KW"/>
</dbReference>
<dbReference type="PROSITE" id="PS50835">
    <property type="entry name" value="IG_LIKE"/>
    <property type="match status" value="1"/>
</dbReference>
<evidence type="ECO:0000313" key="8">
    <source>
        <dbReference type="Ensembl" id="ENSORLP00000032233.1"/>
    </source>
</evidence>
<feature type="domain" description="Ig-like" evidence="7">
    <location>
        <begin position="25"/>
        <end position="107"/>
    </location>
</feature>
<keyword evidence="9" id="KW-1185">Reference proteome</keyword>
<proteinExistence type="predicted"/>
<evidence type="ECO:0000256" key="2">
    <source>
        <dbReference type="ARBA" id="ARBA00023130"/>
    </source>
</evidence>
<evidence type="ECO:0000256" key="1">
    <source>
        <dbReference type="ARBA" id="ARBA00022729"/>
    </source>
</evidence>
<keyword evidence="5" id="KW-1279">T cell receptor</keyword>
<name>A0A3B3HKI7_ORYLA</name>
<dbReference type="Ensembl" id="ENSORLT00000039165.1">
    <property type="protein sequence ID" value="ENSORLP00000032233.1"/>
    <property type="gene ID" value="ENSORLG00000022765.1"/>
</dbReference>
<dbReference type="Pfam" id="PF07686">
    <property type="entry name" value="V-set"/>
    <property type="match status" value="1"/>
</dbReference>
<evidence type="ECO:0000313" key="9">
    <source>
        <dbReference type="Proteomes" id="UP000001038"/>
    </source>
</evidence>
<dbReference type="GeneTree" id="ENSGT01030000234557"/>
<evidence type="ECO:0000259" key="7">
    <source>
        <dbReference type="PROSITE" id="PS50835"/>
    </source>
</evidence>
<feature type="signal peptide" evidence="6">
    <location>
        <begin position="1"/>
        <end position="19"/>
    </location>
</feature>
<keyword evidence="1 6" id="KW-0732">Signal</keyword>
<reference evidence="8" key="3">
    <citation type="submission" date="2025-09" db="UniProtKB">
        <authorList>
            <consortium name="Ensembl"/>
        </authorList>
    </citation>
    <scope>IDENTIFICATION</scope>
    <source>
        <strain evidence="8">Hd-rR</strain>
    </source>
</reference>
<evidence type="ECO:0000256" key="4">
    <source>
        <dbReference type="ARBA" id="ARBA00023319"/>
    </source>
</evidence>
<dbReference type="SMART" id="SM00406">
    <property type="entry name" value="IGv"/>
    <property type="match status" value="1"/>
</dbReference>
<keyword evidence="2" id="KW-1064">Adaptive immunity</keyword>
<organism evidence="8 9">
    <name type="scientific">Oryzias latipes</name>
    <name type="common">Japanese rice fish</name>
    <name type="synonym">Japanese killifish</name>
    <dbReference type="NCBI Taxonomy" id="8090"/>
    <lineage>
        <taxon>Eukaryota</taxon>
        <taxon>Metazoa</taxon>
        <taxon>Chordata</taxon>
        <taxon>Craniata</taxon>
        <taxon>Vertebrata</taxon>
        <taxon>Euteleostomi</taxon>
        <taxon>Actinopterygii</taxon>
        <taxon>Neopterygii</taxon>
        <taxon>Teleostei</taxon>
        <taxon>Neoteleostei</taxon>
        <taxon>Acanthomorphata</taxon>
        <taxon>Ovalentaria</taxon>
        <taxon>Atherinomorphae</taxon>
        <taxon>Beloniformes</taxon>
        <taxon>Adrianichthyidae</taxon>
        <taxon>Oryziinae</taxon>
        <taxon>Oryzias</taxon>
    </lineage>
</organism>
<dbReference type="Proteomes" id="UP000001038">
    <property type="component" value="Chromosome 17"/>
</dbReference>
<keyword evidence="3" id="KW-0675">Receptor</keyword>
<dbReference type="InterPro" id="IPR013106">
    <property type="entry name" value="Ig_V-set"/>
</dbReference>
<sequence>RMLLLLIWMMMVSFKTGSSEDLLKPLKDELMALEGDTVTLSCKYSGSIREFFWYQQKSSSSPQFLIKEYSDETEKFSVNHNKQQQEFHLQISSAAVTDSAVYYCAVEPTRWLPVILVLSRFLFRFNREKVCSRMYVELKRLNILFVLSHQRELGLIQTLMEVREGEKLMLTLQRIITLHFNKF</sequence>
<dbReference type="InterPro" id="IPR003599">
    <property type="entry name" value="Ig_sub"/>
</dbReference>
<dbReference type="InterPro" id="IPR036179">
    <property type="entry name" value="Ig-like_dom_sf"/>
</dbReference>
<evidence type="ECO:0000256" key="3">
    <source>
        <dbReference type="ARBA" id="ARBA00023170"/>
    </source>
</evidence>
<keyword evidence="4" id="KW-0393">Immunoglobulin domain</keyword>
<dbReference type="InterPro" id="IPR051287">
    <property type="entry name" value="TCR_variable_region"/>
</dbReference>
<dbReference type="SMART" id="SM00409">
    <property type="entry name" value="IG"/>
    <property type="match status" value="1"/>
</dbReference>
<evidence type="ECO:0000256" key="6">
    <source>
        <dbReference type="SAM" id="SignalP"/>
    </source>
</evidence>
<dbReference type="PANTHER" id="PTHR19367">
    <property type="entry name" value="T-CELL RECEPTOR ALPHA CHAIN V REGION"/>
    <property type="match status" value="1"/>
</dbReference>
<accession>A0A3B3HKI7</accession>
<dbReference type="SUPFAM" id="SSF48726">
    <property type="entry name" value="Immunoglobulin"/>
    <property type="match status" value="1"/>
</dbReference>
<dbReference type="GO" id="GO:0002250">
    <property type="term" value="P:adaptive immune response"/>
    <property type="evidence" value="ECO:0007669"/>
    <property type="project" value="UniProtKB-KW"/>
</dbReference>
<feature type="chain" id="PRO_5017346074" description="Ig-like domain-containing protein" evidence="6">
    <location>
        <begin position="20"/>
        <end position="183"/>
    </location>
</feature>